<dbReference type="OrthoDB" id="5348546at2759"/>
<dbReference type="RefSeq" id="XP_014183861.1">
    <property type="nucleotide sequence ID" value="XM_014328386.1"/>
</dbReference>
<name>J4UKL9_TRIAS</name>
<feature type="compositionally biased region" description="Low complexity" evidence="1">
    <location>
        <begin position="313"/>
        <end position="331"/>
    </location>
</feature>
<dbReference type="EMBL" id="ALBS01000026">
    <property type="protein sequence ID" value="EJT52435.1"/>
    <property type="molecule type" value="Genomic_DNA"/>
</dbReference>
<comment type="caution">
    <text evidence="2">The sequence shown here is derived from an EMBL/GenBank/DDBJ whole genome shotgun (WGS) entry which is preliminary data.</text>
</comment>
<organism evidence="2 3">
    <name type="scientific">Trichosporon asahii var. asahii (strain ATCC 90039 / CBS 2479 / JCM 2466 / KCTC 7840 / NBRC 103889/ NCYC 2677 / UAMH 7654)</name>
    <name type="common">Yeast</name>
    <dbReference type="NCBI Taxonomy" id="1186058"/>
    <lineage>
        <taxon>Eukaryota</taxon>
        <taxon>Fungi</taxon>
        <taxon>Dikarya</taxon>
        <taxon>Basidiomycota</taxon>
        <taxon>Agaricomycotina</taxon>
        <taxon>Tremellomycetes</taxon>
        <taxon>Trichosporonales</taxon>
        <taxon>Trichosporonaceae</taxon>
        <taxon>Trichosporon</taxon>
    </lineage>
</organism>
<dbReference type="GeneID" id="25987855"/>
<dbReference type="HOGENOM" id="CLU_512888_0_0_1"/>
<dbReference type="KEGG" id="tasa:A1Q1_04342"/>
<dbReference type="Proteomes" id="UP000002748">
    <property type="component" value="Unassembled WGS sequence"/>
</dbReference>
<feature type="compositionally biased region" description="Low complexity" evidence="1">
    <location>
        <begin position="87"/>
        <end position="107"/>
    </location>
</feature>
<dbReference type="AlphaFoldDB" id="J4UKL9"/>
<proteinExistence type="predicted"/>
<feature type="compositionally biased region" description="Basic and acidic residues" evidence="1">
    <location>
        <begin position="301"/>
        <end position="310"/>
    </location>
</feature>
<feature type="compositionally biased region" description="Acidic residues" evidence="1">
    <location>
        <begin position="268"/>
        <end position="281"/>
    </location>
</feature>
<reference evidence="2 3" key="1">
    <citation type="journal article" date="2012" name="Eukaryot. Cell">
        <title>Draft genome sequence of CBS 2479, the standard type strain of Trichosporon asahii.</title>
        <authorList>
            <person name="Yang R.Y."/>
            <person name="Li H.T."/>
            <person name="Zhu H."/>
            <person name="Zhou G.P."/>
            <person name="Wang M."/>
            <person name="Wang L."/>
        </authorList>
    </citation>
    <scope>NUCLEOTIDE SEQUENCE [LARGE SCALE GENOMIC DNA]</scope>
    <source>
        <strain evidence="3">ATCC 90039 / CBS 2479 / JCM 2466 / KCTC 7840 / NCYC 2677 / UAMH 7654</strain>
    </source>
</reference>
<gene>
    <name evidence="2" type="ORF">A1Q1_04342</name>
</gene>
<protein>
    <recommendedName>
        <fullName evidence="4">FHA domain-containing protein</fullName>
    </recommendedName>
</protein>
<evidence type="ECO:0000313" key="2">
    <source>
        <dbReference type="EMBL" id="EJT52435.1"/>
    </source>
</evidence>
<evidence type="ECO:0008006" key="4">
    <source>
        <dbReference type="Google" id="ProtNLM"/>
    </source>
</evidence>
<feature type="region of interest" description="Disordered" evidence="1">
    <location>
        <begin position="55"/>
        <end position="74"/>
    </location>
</feature>
<evidence type="ECO:0000256" key="1">
    <source>
        <dbReference type="SAM" id="MobiDB-lite"/>
    </source>
</evidence>
<feature type="region of interest" description="Disordered" evidence="1">
    <location>
        <begin position="237"/>
        <end position="341"/>
    </location>
</feature>
<dbReference type="VEuPathDB" id="FungiDB:A1Q1_04342"/>
<sequence>MASLSFFARPALAAGARIEKRPASRSVVLTSEPRHKKIKVAKQQKEVVDVRHRQLMTPQPSSDAPEPPSDASDEHHYRVLPRHRLMTPSTSTVAASSSPRRMSSPPAHHNHRTIQPSHAVMLTEDAHLLFGRHRERAHRPATLPLPATLKQYVECPGRIARHVILDRSARHASRQHALVELAGERVRIVVLGQNGMRVRTASGVTRLARGSVAEYDVGADLTLDFYGAAVALKTNERLFTPEPEPEEVRSRDSPLSLPPSSPPVMGMDLDDEELSEPEDEPLSPPSPVSRPLSPPPALVEVKQEMLEKPASRASTPKPTKAATPKPATPKVSKSRAATPAAEVPPLPAGLDLPALLASTVVFSGSSKLSLPDLVRSLLESQPSMRDHGDESTWALWAGAELESNSMFGKVSRNGKDSSGHPLLPHYFYNPANDPDAARAKELGGLVRPLRAAQRAGGKAIDWRPVGRGRRL</sequence>
<feature type="region of interest" description="Disordered" evidence="1">
    <location>
        <begin position="79"/>
        <end position="112"/>
    </location>
</feature>
<accession>J4UKL9</accession>
<feature type="compositionally biased region" description="Pro residues" evidence="1">
    <location>
        <begin position="282"/>
        <end position="297"/>
    </location>
</feature>
<evidence type="ECO:0000313" key="3">
    <source>
        <dbReference type="Proteomes" id="UP000002748"/>
    </source>
</evidence>
<feature type="region of interest" description="Disordered" evidence="1">
    <location>
        <begin position="21"/>
        <end position="47"/>
    </location>
</feature>